<keyword evidence="3 7" id="KW-0547">Nucleotide-binding</keyword>
<evidence type="ECO:0000259" key="9">
    <source>
        <dbReference type="Pfam" id="PF00749"/>
    </source>
</evidence>
<evidence type="ECO:0000256" key="1">
    <source>
        <dbReference type="ARBA" id="ARBA00022598"/>
    </source>
</evidence>
<feature type="binding site" evidence="7">
    <location>
        <position position="98"/>
    </location>
    <ligand>
        <name>Zn(2+)</name>
        <dbReference type="ChEBI" id="CHEBI:29105"/>
    </ligand>
</feature>
<dbReference type="Proteomes" id="UP000190460">
    <property type="component" value="Unassembled WGS sequence"/>
</dbReference>
<feature type="binding site" evidence="7">
    <location>
        <position position="116"/>
    </location>
    <ligand>
        <name>Zn(2+)</name>
        <dbReference type="ChEBI" id="CHEBI:29105"/>
    </ligand>
</feature>
<feature type="binding site" evidence="7">
    <location>
        <position position="192"/>
    </location>
    <ligand>
        <name>L-glutamate</name>
        <dbReference type="ChEBI" id="CHEBI:29985"/>
    </ligand>
</feature>
<feature type="domain" description="Glutamyl/glutaminyl-tRNA synthetase class Ib catalytic" evidence="9">
    <location>
        <begin position="6"/>
        <end position="237"/>
    </location>
</feature>
<keyword evidence="4 7" id="KW-0862">Zinc</keyword>
<proteinExistence type="inferred from homology"/>
<dbReference type="OrthoDB" id="9807503at2"/>
<comment type="similarity">
    <text evidence="7">Belongs to the class-I aminoacyl-tRNA synthetase family. GluQ subfamily.</text>
</comment>
<organism evidence="10 11">
    <name type="scientific">Thiothrix eikelboomii</name>
    <dbReference type="NCBI Taxonomy" id="92487"/>
    <lineage>
        <taxon>Bacteria</taxon>
        <taxon>Pseudomonadati</taxon>
        <taxon>Pseudomonadota</taxon>
        <taxon>Gammaproteobacteria</taxon>
        <taxon>Thiotrichales</taxon>
        <taxon>Thiotrichaceae</taxon>
        <taxon>Thiothrix</taxon>
    </lineage>
</organism>
<dbReference type="GO" id="GO:0005829">
    <property type="term" value="C:cytosol"/>
    <property type="evidence" value="ECO:0007669"/>
    <property type="project" value="TreeGrafter"/>
</dbReference>
<evidence type="ECO:0000256" key="7">
    <source>
        <dbReference type="HAMAP-Rule" id="MF_01428"/>
    </source>
</evidence>
<evidence type="ECO:0000256" key="6">
    <source>
        <dbReference type="ARBA" id="ARBA00023146"/>
    </source>
</evidence>
<keyword evidence="5 7" id="KW-0067">ATP-binding</keyword>
<dbReference type="PRINTS" id="PR00987">
    <property type="entry name" value="TRNASYNTHGLU"/>
</dbReference>
<dbReference type="SUPFAM" id="SSF52374">
    <property type="entry name" value="Nucleotidylyl transferase"/>
    <property type="match status" value="1"/>
</dbReference>
<dbReference type="InterPro" id="IPR020058">
    <property type="entry name" value="Glu/Gln-tRNA-synth_Ib_cat-dom"/>
</dbReference>
<feature type="short sequence motif" description="'HIGH' region" evidence="7">
    <location>
        <begin position="9"/>
        <end position="19"/>
    </location>
</feature>
<keyword evidence="1 7" id="KW-0436">Ligase</keyword>
<dbReference type="InterPro" id="IPR000924">
    <property type="entry name" value="Glu/Gln-tRNA-synth"/>
</dbReference>
<dbReference type="GO" id="GO:0004818">
    <property type="term" value="F:glutamate-tRNA ligase activity"/>
    <property type="evidence" value="ECO:0007669"/>
    <property type="project" value="TreeGrafter"/>
</dbReference>
<dbReference type="HAMAP" id="MF_01428">
    <property type="entry name" value="Glu_Q_tRNA_synth"/>
    <property type="match status" value="1"/>
</dbReference>
<feature type="binding site" evidence="7">
    <location>
        <position position="174"/>
    </location>
    <ligand>
        <name>L-glutamate</name>
        <dbReference type="ChEBI" id="CHEBI:29985"/>
    </ligand>
</feature>
<dbReference type="InterPro" id="IPR014729">
    <property type="entry name" value="Rossmann-like_a/b/a_fold"/>
</dbReference>
<dbReference type="Gene3D" id="3.40.50.620">
    <property type="entry name" value="HUPs"/>
    <property type="match status" value="1"/>
</dbReference>
<keyword evidence="2 7" id="KW-0479">Metal-binding</keyword>
<evidence type="ECO:0000256" key="3">
    <source>
        <dbReference type="ARBA" id="ARBA00022741"/>
    </source>
</evidence>
<sequence>MTYIGRFAPSPTGRLHFGSLLAATASYLQARSQQGQWLLRIEDLDPTREQAGATATIIRTLALYGFEWDQSIVYQSQRQTFYAAALARLTPETYPCYCSRKQLQTSAQSGNFGFIYPGTCRFKPQDLTQPAAIRIKTPNQAICFHDQIQGRYCQNLAQELGDFVIRRADRIFAYQLAVVVDDAEQGITEIVRGSDLLDNTPRQLYLQQLLGYPMPSYAHIPIAINQLGQKLSKQTLAPTLPTAAKQLVATLCKALGLLGQAPLPATDYTSVNACWSWAIQNWNLNKIPKQLTYDQPLPD</sequence>
<evidence type="ECO:0000256" key="4">
    <source>
        <dbReference type="ARBA" id="ARBA00022833"/>
    </source>
</evidence>
<dbReference type="GO" id="GO:0006400">
    <property type="term" value="P:tRNA modification"/>
    <property type="evidence" value="ECO:0007669"/>
    <property type="project" value="InterPro"/>
</dbReference>
<keyword evidence="11" id="KW-1185">Reference proteome</keyword>
<feature type="binding site" evidence="7">
    <location>
        <position position="42"/>
    </location>
    <ligand>
        <name>L-glutamate</name>
        <dbReference type="ChEBI" id="CHEBI:29985"/>
    </ligand>
</feature>
<name>A0A1T4XRX0_9GAMM</name>
<feature type="binding site" evidence="7">
    <location>
        <position position="96"/>
    </location>
    <ligand>
        <name>Zn(2+)</name>
        <dbReference type="ChEBI" id="CHEBI:29105"/>
    </ligand>
</feature>
<reference evidence="10 11" key="1">
    <citation type="submission" date="2017-02" db="EMBL/GenBank/DDBJ databases">
        <authorList>
            <person name="Peterson S.W."/>
        </authorList>
    </citation>
    <scope>NUCLEOTIDE SEQUENCE [LARGE SCALE GENOMIC DNA]</scope>
    <source>
        <strain evidence="10 11">ATCC 49788</strain>
    </source>
</reference>
<dbReference type="GO" id="GO:0005524">
    <property type="term" value="F:ATP binding"/>
    <property type="evidence" value="ECO:0007669"/>
    <property type="project" value="UniProtKB-KW"/>
</dbReference>
<dbReference type="NCBIfam" id="NF004314">
    <property type="entry name" value="PRK05710.1-3"/>
    <property type="match status" value="1"/>
</dbReference>
<evidence type="ECO:0000256" key="2">
    <source>
        <dbReference type="ARBA" id="ARBA00022723"/>
    </source>
</evidence>
<dbReference type="InterPro" id="IPR022380">
    <property type="entry name" value="Glu-Q_tRNA(Asp)_Synthase"/>
</dbReference>
<dbReference type="RefSeq" id="WP_078923799.1">
    <property type="nucleotide sequence ID" value="NZ_FUYB01000022.1"/>
</dbReference>
<feature type="binding site" evidence="7">
    <location>
        <begin position="6"/>
        <end position="10"/>
    </location>
    <ligand>
        <name>L-glutamate</name>
        <dbReference type="ChEBI" id="CHEBI:29985"/>
    </ligand>
</feature>
<gene>
    <name evidence="7" type="primary">gluQ</name>
    <name evidence="10" type="ORF">SAMN02745130_03353</name>
</gene>
<accession>A0A1T4XRX0</accession>
<dbReference type="PANTHER" id="PTHR43311">
    <property type="entry name" value="GLUTAMATE--TRNA LIGASE"/>
    <property type="match status" value="1"/>
</dbReference>
<feature type="short sequence motif" description="'KMSKS' region" evidence="7">
    <location>
        <begin position="230"/>
        <end position="234"/>
    </location>
</feature>
<dbReference type="GO" id="GO:0006424">
    <property type="term" value="P:glutamyl-tRNA aminoacylation"/>
    <property type="evidence" value="ECO:0007669"/>
    <property type="project" value="InterPro"/>
</dbReference>
<keyword evidence="8" id="KW-0648">Protein biosynthesis</keyword>
<dbReference type="NCBIfam" id="TIGR03838">
    <property type="entry name" value="queuosine_YadB"/>
    <property type="match status" value="1"/>
</dbReference>
<evidence type="ECO:0000256" key="5">
    <source>
        <dbReference type="ARBA" id="ARBA00022840"/>
    </source>
</evidence>
<dbReference type="AlphaFoldDB" id="A0A1T4XRX0"/>
<comment type="function">
    <text evidence="7">Catalyzes the tRNA-independent activation of glutamate in presence of ATP and the subsequent transfer of glutamate onto a tRNA(Asp). Glutamate is transferred on the 2-amino-5-(4,5-dihydroxy-2-cyclopenten-1-yl) moiety of the queuosine in the wobble position of the QUC anticodon.</text>
</comment>
<feature type="binding site" evidence="7">
    <location>
        <position position="120"/>
    </location>
    <ligand>
        <name>Zn(2+)</name>
        <dbReference type="ChEBI" id="CHEBI:29105"/>
    </ligand>
</feature>
<dbReference type="EMBL" id="FUYB01000022">
    <property type="protein sequence ID" value="SKA92299.1"/>
    <property type="molecule type" value="Genomic_DNA"/>
</dbReference>
<dbReference type="STRING" id="92487.SAMN02745130_03353"/>
<dbReference type="EC" id="6.1.1.-" evidence="7"/>
<dbReference type="FunFam" id="3.40.50.620:FF:000093">
    <property type="entry name" value="Glutamyl-Q tRNA(Asp) synthetase"/>
    <property type="match status" value="1"/>
</dbReference>
<evidence type="ECO:0000256" key="8">
    <source>
        <dbReference type="RuleBase" id="RU363037"/>
    </source>
</evidence>
<comment type="cofactor">
    <cofactor evidence="7">
        <name>Zn(2+)</name>
        <dbReference type="ChEBI" id="CHEBI:29105"/>
    </cofactor>
    <text evidence="7">Binds 1 zinc ion per subunit.</text>
</comment>
<keyword evidence="6 7" id="KW-0030">Aminoacyl-tRNA synthetase</keyword>
<dbReference type="InterPro" id="IPR049940">
    <property type="entry name" value="GluQ/Sye"/>
</dbReference>
<evidence type="ECO:0000313" key="11">
    <source>
        <dbReference type="Proteomes" id="UP000190460"/>
    </source>
</evidence>
<dbReference type="PANTHER" id="PTHR43311:SF1">
    <property type="entry name" value="GLUTAMYL-Q TRNA(ASP) SYNTHETASE"/>
    <property type="match status" value="1"/>
</dbReference>
<feature type="binding site" evidence="7">
    <location>
        <position position="233"/>
    </location>
    <ligand>
        <name>ATP</name>
        <dbReference type="ChEBI" id="CHEBI:30616"/>
    </ligand>
</feature>
<dbReference type="GO" id="GO:0008270">
    <property type="term" value="F:zinc ion binding"/>
    <property type="evidence" value="ECO:0007669"/>
    <property type="project" value="UniProtKB-UniRule"/>
</dbReference>
<dbReference type="Pfam" id="PF00749">
    <property type="entry name" value="tRNA-synt_1c"/>
    <property type="match status" value="1"/>
</dbReference>
<evidence type="ECO:0000313" key="10">
    <source>
        <dbReference type="EMBL" id="SKA92299.1"/>
    </source>
</evidence>
<protein>
    <recommendedName>
        <fullName evidence="7">Glutamyl-Q tRNA(Asp) synthetase</fullName>
        <shortName evidence="7">Glu-Q-RSs</shortName>
        <ecNumber evidence="7">6.1.1.-</ecNumber>
    </recommendedName>
</protein>